<reference evidence="2 3" key="1">
    <citation type="journal article" date="2019" name="Commun. Biol.">
        <title>The bagworm genome reveals a unique fibroin gene that provides high tensile strength.</title>
        <authorList>
            <person name="Kono N."/>
            <person name="Nakamura H."/>
            <person name="Ohtoshi R."/>
            <person name="Tomita M."/>
            <person name="Numata K."/>
            <person name="Arakawa K."/>
        </authorList>
    </citation>
    <scope>NUCLEOTIDE SEQUENCE [LARGE SCALE GENOMIC DNA]</scope>
</reference>
<name>A0A4C1UPY9_EUMVA</name>
<gene>
    <name evidence="2" type="ORF">EVAR_83667_1</name>
</gene>
<comment type="caution">
    <text evidence="2">The sequence shown here is derived from an EMBL/GenBank/DDBJ whole genome shotgun (WGS) entry which is preliminary data.</text>
</comment>
<organism evidence="2 3">
    <name type="scientific">Eumeta variegata</name>
    <name type="common">Bagworm moth</name>
    <name type="synonym">Eumeta japonica</name>
    <dbReference type="NCBI Taxonomy" id="151549"/>
    <lineage>
        <taxon>Eukaryota</taxon>
        <taxon>Metazoa</taxon>
        <taxon>Ecdysozoa</taxon>
        <taxon>Arthropoda</taxon>
        <taxon>Hexapoda</taxon>
        <taxon>Insecta</taxon>
        <taxon>Pterygota</taxon>
        <taxon>Neoptera</taxon>
        <taxon>Endopterygota</taxon>
        <taxon>Lepidoptera</taxon>
        <taxon>Glossata</taxon>
        <taxon>Ditrysia</taxon>
        <taxon>Tineoidea</taxon>
        <taxon>Psychidae</taxon>
        <taxon>Oiketicinae</taxon>
        <taxon>Eumeta</taxon>
    </lineage>
</organism>
<evidence type="ECO:0000313" key="3">
    <source>
        <dbReference type="Proteomes" id="UP000299102"/>
    </source>
</evidence>
<dbReference type="EMBL" id="BGZK01000201">
    <property type="protein sequence ID" value="GBP28036.1"/>
    <property type="molecule type" value="Genomic_DNA"/>
</dbReference>
<proteinExistence type="predicted"/>
<evidence type="ECO:0000256" key="1">
    <source>
        <dbReference type="SAM" id="MobiDB-lite"/>
    </source>
</evidence>
<dbReference type="Proteomes" id="UP000299102">
    <property type="component" value="Unassembled WGS sequence"/>
</dbReference>
<feature type="region of interest" description="Disordered" evidence="1">
    <location>
        <begin position="84"/>
        <end position="149"/>
    </location>
</feature>
<keyword evidence="3" id="KW-1185">Reference proteome</keyword>
<feature type="compositionally biased region" description="Basic and acidic residues" evidence="1">
    <location>
        <begin position="84"/>
        <end position="94"/>
    </location>
</feature>
<protein>
    <submittedName>
        <fullName evidence="2">Uncharacterized protein</fullName>
    </submittedName>
</protein>
<accession>A0A4C1UPY9</accession>
<sequence length="177" mass="19064">MDVAVLKKYPALRLCIGDWLVLGSGASASIGRIKKKVKVLVSSDPPVPGRSLLRRCTIQVESYQRGHGEKVRSLLGRGADQLAHRDTGRRGQREARHRAHGHAVTYGPDRTPRSGCGRARNRRCAGGVGRSPRFDSPKPSGMVDDDDAAATNDVLKARAGLAPRACGRAPSRRPAFP</sequence>
<dbReference type="AlphaFoldDB" id="A0A4C1UPY9"/>
<evidence type="ECO:0000313" key="2">
    <source>
        <dbReference type="EMBL" id="GBP28036.1"/>
    </source>
</evidence>